<dbReference type="InterPro" id="IPR006091">
    <property type="entry name" value="Acyl-CoA_Oxase/DH_mid-dom"/>
</dbReference>
<dbReference type="PANTHER" id="PTHR42707:SF2">
    <property type="entry name" value="ACD11 DEHYDROGENASE"/>
    <property type="match status" value="1"/>
</dbReference>
<keyword evidence="2 4" id="KW-0285">Flavoprotein</keyword>
<dbReference type="GeneID" id="18908959"/>
<keyword evidence="10" id="KW-1185">Reference proteome</keyword>
<evidence type="ECO:0000256" key="3">
    <source>
        <dbReference type="ARBA" id="ARBA00022827"/>
    </source>
</evidence>
<dbReference type="AlphaFoldDB" id="K5VSF1"/>
<proteinExistence type="inferred from homology"/>
<evidence type="ECO:0000259" key="8">
    <source>
        <dbReference type="Pfam" id="PF18158"/>
    </source>
</evidence>
<dbReference type="InterPro" id="IPR041504">
    <property type="entry name" value="AidB_N"/>
</dbReference>
<feature type="compositionally biased region" description="Basic and acidic residues" evidence="5">
    <location>
        <begin position="588"/>
        <end position="605"/>
    </location>
</feature>
<dbReference type="Gene3D" id="6.10.250.600">
    <property type="match status" value="1"/>
</dbReference>
<keyword evidence="3 4" id="KW-0274">FAD</keyword>
<organism evidence="9 10">
    <name type="scientific">Phanerochaete carnosa (strain HHB-10118-sp)</name>
    <name type="common">White-rot fungus</name>
    <name type="synonym">Peniophora carnosa</name>
    <dbReference type="NCBI Taxonomy" id="650164"/>
    <lineage>
        <taxon>Eukaryota</taxon>
        <taxon>Fungi</taxon>
        <taxon>Dikarya</taxon>
        <taxon>Basidiomycota</taxon>
        <taxon>Agaricomycotina</taxon>
        <taxon>Agaricomycetes</taxon>
        <taxon>Polyporales</taxon>
        <taxon>Phanerochaetaceae</taxon>
        <taxon>Phanerochaete</taxon>
    </lineage>
</organism>
<dbReference type="OrthoDB" id="10251155at2759"/>
<evidence type="ECO:0000259" key="6">
    <source>
        <dbReference type="Pfam" id="PF00441"/>
    </source>
</evidence>
<dbReference type="KEGG" id="pco:PHACADRAFT_153864"/>
<accession>K5VSF1</accession>
<dbReference type="InterPro" id="IPR052904">
    <property type="entry name" value="Acyl-CoA_dehydrogenase-like"/>
</dbReference>
<keyword evidence="4" id="KW-0560">Oxidoreductase</keyword>
<name>K5VSF1_PHACS</name>
<feature type="domain" description="Acyl-CoA oxidase/dehydrogenase middle" evidence="7">
    <location>
        <begin position="172"/>
        <end position="285"/>
    </location>
</feature>
<feature type="domain" description="Acyl-CoA dehydrogenase/oxidase C-terminal" evidence="6">
    <location>
        <begin position="297"/>
        <end position="454"/>
    </location>
</feature>
<reference evidence="9 10" key="1">
    <citation type="journal article" date="2012" name="BMC Genomics">
        <title>Comparative genomics of the white-rot fungi, Phanerochaete carnosa and P. chrysosporium, to elucidate the genetic basis of the distinct wood types they colonize.</title>
        <authorList>
            <person name="Suzuki H."/>
            <person name="MacDonald J."/>
            <person name="Syed K."/>
            <person name="Salamov A."/>
            <person name="Hori C."/>
            <person name="Aerts A."/>
            <person name="Henrissat B."/>
            <person name="Wiebenga A."/>
            <person name="vanKuyk P.A."/>
            <person name="Barry K."/>
            <person name="Lindquist E."/>
            <person name="LaButti K."/>
            <person name="Lapidus A."/>
            <person name="Lucas S."/>
            <person name="Coutinho P."/>
            <person name="Gong Y."/>
            <person name="Samejima M."/>
            <person name="Mahadevan R."/>
            <person name="Abou-Zaid M."/>
            <person name="de Vries R.P."/>
            <person name="Igarashi K."/>
            <person name="Yadav J.S."/>
            <person name="Grigoriev I.V."/>
            <person name="Master E.R."/>
        </authorList>
    </citation>
    <scope>NUCLEOTIDE SEQUENCE [LARGE SCALE GENOMIC DNA]</scope>
    <source>
        <strain evidence="9 10">HHB-10118-sp</strain>
    </source>
</reference>
<dbReference type="Gene3D" id="1.20.140.10">
    <property type="entry name" value="Butyryl-CoA Dehydrogenase, subunit A, domain 3"/>
    <property type="match status" value="1"/>
</dbReference>
<dbReference type="InterPro" id="IPR009100">
    <property type="entry name" value="AcylCoA_DH/oxidase_NM_dom_sf"/>
</dbReference>
<dbReference type="SUPFAM" id="SSF47203">
    <property type="entry name" value="Acyl-CoA dehydrogenase C-terminal domain-like"/>
    <property type="match status" value="1"/>
</dbReference>
<dbReference type="Pfam" id="PF02770">
    <property type="entry name" value="Acyl-CoA_dh_M"/>
    <property type="match status" value="1"/>
</dbReference>
<dbReference type="Pfam" id="PF00441">
    <property type="entry name" value="Acyl-CoA_dh_1"/>
    <property type="match status" value="1"/>
</dbReference>
<evidence type="ECO:0000313" key="10">
    <source>
        <dbReference type="Proteomes" id="UP000008370"/>
    </source>
</evidence>
<evidence type="ECO:0000256" key="2">
    <source>
        <dbReference type="ARBA" id="ARBA00022630"/>
    </source>
</evidence>
<sequence length="605" mass="66263">MRIEEGFQQTPYTEPNAYTTDSVLPSLLKRLLPADALREVESDLVRFGGEGLAELREMNAKAAEPQLIQYDNWGRRVDELRTSEGWREVKAYLQREGIPGIFYERRYDAHSRVYGFAKHLLSSGSSSVMYCPLGMADGAARVLELSGSPATKRDILPRLISRDPEIAFTAGQWMTERPGGSDVSQTETVARPVPDATSPYGPVYSIDGFKWFSSATDSDVAVALARTGSVASGSRGLSLLLIPLRRPLIRPTNEPRPSALTNNIRIHRLKNKVGTKIVPTAELELAGAEGYLIGEPGAGVKLIAPVLNITRMHSAVTSIGSLRRCIAIATAFSHVRRLPGKEMLNENVVHVAELAKATVVYRALTHMVFGAVLLLGKTECGVATEEEAMRLRLLTPAVKSFAADRASYVMEECMSLLGGQGYMEETEFGTIIKDAWVEKIWEGTAAVLALDMIRATSKPGVLGAFVSWANSTISSCPTELARRLSVPLDTLRKGLNEIHSTYTTRSITLALRPALMLFSHVTSALYLLEHTVWAHANSEPTAETDIEVFRRWVQENGLDQAMQDVQRAKAANASRPKADTQIVYGAGPERESPKAHLAEKVTAHL</sequence>
<dbReference type="SUPFAM" id="SSF56645">
    <property type="entry name" value="Acyl-CoA dehydrogenase NM domain-like"/>
    <property type="match status" value="1"/>
</dbReference>
<dbReference type="RefSeq" id="XP_007401563.1">
    <property type="nucleotide sequence ID" value="XM_007401501.1"/>
</dbReference>
<evidence type="ECO:0000256" key="1">
    <source>
        <dbReference type="ARBA" id="ARBA00009347"/>
    </source>
</evidence>
<feature type="domain" description="Adaptive response protein AidB N-terminal" evidence="8">
    <location>
        <begin position="8"/>
        <end position="162"/>
    </location>
</feature>
<dbReference type="Pfam" id="PF18158">
    <property type="entry name" value="AidB_N"/>
    <property type="match status" value="1"/>
</dbReference>
<comment type="similarity">
    <text evidence="1 4">Belongs to the acyl-CoA dehydrogenase family.</text>
</comment>
<dbReference type="EMBL" id="JH930480">
    <property type="protein sequence ID" value="EKM49494.1"/>
    <property type="molecule type" value="Genomic_DNA"/>
</dbReference>
<dbReference type="STRING" id="650164.K5VSF1"/>
<gene>
    <name evidence="9" type="ORF">PHACADRAFT_153864</name>
</gene>
<dbReference type="PANTHER" id="PTHR42707">
    <property type="entry name" value="ACYL-COA DEHYDROGENASE"/>
    <property type="match status" value="1"/>
</dbReference>
<dbReference type="InterPro" id="IPR036250">
    <property type="entry name" value="AcylCo_DH-like_C"/>
</dbReference>
<evidence type="ECO:0000256" key="5">
    <source>
        <dbReference type="SAM" id="MobiDB-lite"/>
    </source>
</evidence>
<dbReference type="InterPro" id="IPR009075">
    <property type="entry name" value="AcylCo_DH/oxidase_C"/>
</dbReference>
<evidence type="ECO:0000313" key="9">
    <source>
        <dbReference type="EMBL" id="EKM49494.1"/>
    </source>
</evidence>
<evidence type="ECO:0000259" key="7">
    <source>
        <dbReference type="Pfam" id="PF02770"/>
    </source>
</evidence>
<dbReference type="InParanoid" id="K5VSF1"/>
<dbReference type="HOGENOM" id="CLU_016513_1_0_1"/>
<feature type="region of interest" description="Disordered" evidence="5">
    <location>
        <begin position="569"/>
        <end position="605"/>
    </location>
</feature>
<dbReference type="GO" id="GO:0003995">
    <property type="term" value="F:acyl-CoA dehydrogenase activity"/>
    <property type="evidence" value="ECO:0007669"/>
    <property type="project" value="TreeGrafter"/>
</dbReference>
<evidence type="ECO:0000256" key="4">
    <source>
        <dbReference type="RuleBase" id="RU362125"/>
    </source>
</evidence>
<evidence type="ECO:0008006" key="11">
    <source>
        <dbReference type="Google" id="ProtNLM"/>
    </source>
</evidence>
<comment type="cofactor">
    <cofactor evidence="4">
        <name>FAD</name>
        <dbReference type="ChEBI" id="CHEBI:57692"/>
    </cofactor>
</comment>
<protein>
    <recommendedName>
        <fullName evidence="11">Acyl-CoA dehydrogenase/oxidase C-terminal domain-containing protein</fullName>
    </recommendedName>
</protein>
<dbReference type="Proteomes" id="UP000008370">
    <property type="component" value="Unassembled WGS sequence"/>
</dbReference>
<dbReference type="Gene3D" id="2.40.110.20">
    <property type="match status" value="1"/>
</dbReference>